<dbReference type="InterPro" id="IPR023181">
    <property type="entry name" value="Homospermid_syn-like_C"/>
</dbReference>
<dbReference type="Proteomes" id="UP000706151">
    <property type="component" value="Unassembled WGS sequence"/>
</dbReference>
<feature type="domain" description="Saccharopine dehydrogenase NADP binding" evidence="1">
    <location>
        <begin position="15"/>
        <end position="154"/>
    </location>
</feature>
<organism evidence="3 4">
    <name type="scientific">Candidatus Accumulibacter affinis</name>
    <dbReference type="NCBI Taxonomy" id="2954384"/>
    <lineage>
        <taxon>Bacteria</taxon>
        <taxon>Pseudomonadati</taxon>
        <taxon>Pseudomonadota</taxon>
        <taxon>Betaproteobacteria</taxon>
        <taxon>Candidatus Accumulibacter</taxon>
    </lineage>
</organism>
<evidence type="ECO:0000313" key="3">
    <source>
        <dbReference type="EMBL" id="MBK7956600.1"/>
    </source>
</evidence>
<dbReference type="EMBL" id="JADJOT010000013">
    <property type="protein sequence ID" value="MBK7956600.1"/>
    <property type="molecule type" value="Genomic_DNA"/>
</dbReference>
<protein>
    <submittedName>
        <fullName evidence="3">Homospermidine synthase</fullName>
    </submittedName>
</protein>
<accession>A0A935TLE5</accession>
<reference evidence="3 4" key="1">
    <citation type="submission" date="2020-10" db="EMBL/GenBank/DDBJ databases">
        <title>Connecting structure to function with the recovery of over 1000 high-quality activated sludge metagenome-assembled genomes encoding full-length rRNA genes using long-read sequencing.</title>
        <authorList>
            <person name="Singleton C.M."/>
            <person name="Petriglieri F."/>
            <person name="Kristensen J.M."/>
            <person name="Kirkegaard R.H."/>
            <person name="Michaelsen T.Y."/>
            <person name="Andersen M.H."/>
            <person name="Karst S.M."/>
            <person name="Dueholm M.S."/>
            <person name="Nielsen P.H."/>
            <person name="Albertsen M."/>
        </authorList>
    </citation>
    <scope>NUCLEOTIDE SEQUENCE [LARGE SCALE GENOMIC DNA]</scope>
    <source>
        <strain evidence="3">Fred_18-Q3-R57-64_BAT3C.720</strain>
    </source>
</reference>
<evidence type="ECO:0000313" key="4">
    <source>
        <dbReference type="Proteomes" id="UP000706151"/>
    </source>
</evidence>
<dbReference type="AlphaFoldDB" id="A0A935TLE5"/>
<dbReference type="InterPro" id="IPR005097">
    <property type="entry name" value="Sacchrp_dh_NADP-bd"/>
</dbReference>
<dbReference type="Gene3D" id="3.40.50.720">
    <property type="entry name" value="NAD(P)-binding Rossmann-like Domain"/>
    <property type="match status" value="1"/>
</dbReference>
<dbReference type="Pfam" id="PF16653">
    <property type="entry name" value="Sacchrp_dh_C"/>
    <property type="match status" value="1"/>
</dbReference>
<feature type="domain" description="Saccharopine dehydrogenase-like C-terminal" evidence="2">
    <location>
        <begin position="158"/>
        <end position="437"/>
    </location>
</feature>
<dbReference type="Gene3D" id="3.30.360.30">
    <property type="entry name" value="homospermidine synthase like"/>
    <property type="match status" value="1"/>
</dbReference>
<name>A0A935TLE5_9PROT</name>
<evidence type="ECO:0000259" key="1">
    <source>
        <dbReference type="Pfam" id="PF03435"/>
    </source>
</evidence>
<dbReference type="Pfam" id="PF03435">
    <property type="entry name" value="Sacchrp_dh_NADP"/>
    <property type="match status" value="1"/>
</dbReference>
<sequence length="472" mass="51547">MNDPQLLVHFPGRLVIIGFGSVGQGLLPLIRRHIGMRPEAITIVSADAHGGPVAAAYGVRLLVAPLLAENYRQLLDPLLGHGDFLLNVAVDVASAALIIYARSKGALYLDTCIEPWPGGYTNPAIAAAQRTNYALREEVLALREEGNSAVPTAVVTHGANPGLVSHFVKRALLNLAADAAIDTGQLDSGAAWADLARRLEVRTIHIAEHDTQLSPQRKQPNEFVNTWSVDGFVSEAQQPCELGWGSHERHFPPDGREHVSGSLAAIYLRQPGCATRVRSWTPLAGPFHGFAITHGESISIADYLTVRQGGQPAYRPTVHYAYHPCDDAVLSLHEFCGRNFVQQERKRILIDEISPGGVDELGVLLGGRHTYWYGSQLSVNEARRLAPHNSATTLQVTAAALAGMIWAMENPDRGVIEPEAMDFERIIEICSPYLGPVVGVYTDWTPLLERGRLFPEEIDSSDPWQFSNVRVV</sequence>
<evidence type="ECO:0000259" key="2">
    <source>
        <dbReference type="Pfam" id="PF16653"/>
    </source>
</evidence>
<dbReference type="InterPro" id="IPR032095">
    <property type="entry name" value="Sacchrp_dh-like_C"/>
</dbReference>
<proteinExistence type="predicted"/>
<comment type="caution">
    <text evidence="3">The sequence shown here is derived from an EMBL/GenBank/DDBJ whole genome shotgun (WGS) entry which is preliminary data.</text>
</comment>
<gene>
    <name evidence="3" type="ORF">IPK02_23185</name>
</gene>